<evidence type="ECO:0000259" key="1">
    <source>
        <dbReference type="Pfam" id="PF08768"/>
    </source>
</evidence>
<dbReference type="Proteomes" id="UP000325576">
    <property type="component" value="Unassembled WGS sequence"/>
</dbReference>
<dbReference type="EMBL" id="JAECSB010000085">
    <property type="protein sequence ID" value="MBH5146193.1"/>
    <property type="molecule type" value="Genomic_DNA"/>
</dbReference>
<dbReference type="InterPro" id="IPR012674">
    <property type="entry name" value="Calycin"/>
</dbReference>
<dbReference type="PANTHER" id="PTHR15854:SF4">
    <property type="entry name" value="PEROXYNITRITE ISOMERASE THAP4"/>
    <property type="match status" value="1"/>
</dbReference>
<reference evidence="3 6" key="2">
    <citation type="submission" date="2020-12" db="EMBL/GenBank/DDBJ databases">
        <title>Draft genome sequence of furan degrading bacterial strain FUR100.</title>
        <authorList>
            <person name="Woiski C."/>
        </authorList>
    </citation>
    <scope>NUCLEOTIDE SEQUENCE [LARGE SCALE GENOMIC DNA]</scope>
    <source>
        <strain evidence="3 6">FUR100</strain>
    </source>
</reference>
<evidence type="ECO:0000313" key="2">
    <source>
        <dbReference type="EMBL" id="KAB2585764.1"/>
    </source>
</evidence>
<dbReference type="KEGG" id="reb:XU06_20705"/>
<accession>A0A0E4A9U3</accession>
<dbReference type="EMBL" id="CP124545">
    <property type="protein sequence ID" value="WGV48100.1"/>
    <property type="molecule type" value="Genomic_DNA"/>
</dbReference>
<dbReference type="Proteomes" id="UP000627573">
    <property type="component" value="Unassembled WGS sequence"/>
</dbReference>
<feature type="domain" description="THAP4-like heme-binding" evidence="1">
    <location>
        <begin position="15"/>
        <end position="158"/>
    </location>
</feature>
<dbReference type="PANTHER" id="PTHR15854">
    <property type="entry name" value="THAP4 PROTEIN"/>
    <property type="match status" value="1"/>
</dbReference>
<dbReference type="GeneID" id="57485727"/>
<protein>
    <submittedName>
        <fullName evidence="3">FABP family protein</fullName>
    </submittedName>
</protein>
<dbReference type="EMBL" id="MRBO01000284">
    <property type="protein sequence ID" value="KAB2585764.1"/>
    <property type="molecule type" value="Genomic_DNA"/>
</dbReference>
<name>A0A0E4A9U3_RHOER</name>
<gene>
    <name evidence="2" type="ORF">BS297_08675</name>
    <name evidence="3" type="ORF">I3517_26675</name>
    <name evidence="4" type="ORF">QIE55_21525</name>
</gene>
<dbReference type="InterPro" id="IPR014878">
    <property type="entry name" value="THAP4-like_heme-bd"/>
</dbReference>
<dbReference type="AlphaFoldDB" id="A0A0E4A9U3"/>
<dbReference type="InterPro" id="IPR045165">
    <property type="entry name" value="Nitrobindin"/>
</dbReference>
<sequence>MSSTDQAALGGAGIDRFTGRWVGAGAGHFPTIDDFEYSEEIEFAPTPKPFVTYSSRTRGLPDGRPLHMESGYLRPTPGGELELLVSQPTGFVEIHRGTVDSEGTLALTRLTLAASPDAKPVHDVRRVMRVQGDTLTYDLWMAHGDTPLTHHLHATLHRATDR</sequence>
<reference evidence="2 5" key="1">
    <citation type="journal article" date="2017" name="Poromechanics V (2013)">
        <title>Genomic Characterization of the Arsenic-Tolerant Actinobacterium, &lt;i&gt;Rhodococcus erythropolis&lt;/i&gt; S43.</title>
        <authorList>
            <person name="Retamal-Morales G."/>
            <person name="Mehnert M."/>
            <person name="Schwabe R."/>
            <person name="Tischler D."/>
            <person name="Schloemann M."/>
            <person name="Levican G.J."/>
        </authorList>
    </citation>
    <scope>NUCLEOTIDE SEQUENCE [LARGE SCALE GENOMIC DNA]</scope>
    <source>
        <strain evidence="2 5">S43</strain>
    </source>
</reference>
<dbReference type="CDD" id="cd07828">
    <property type="entry name" value="lipocalin_heme-bd-THAP4-like"/>
    <property type="match status" value="1"/>
</dbReference>
<evidence type="ECO:0000313" key="5">
    <source>
        <dbReference type="Proteomes" id="UP000325576"/>
    </source>
</evidence>
<organism evidence="3 6">
    <name type="scientific">Rhodococcus erythropolis</name>
    <name type="common">Arthrobacter picolinophilus</name>
    <dbReference type="NCBI Taxonomy" id="1833"/>
    <lineage>
        <taxon>Bacteria</taxon>
        <taxon>Bacillati</taxon>
        <taxon>Actinomycetota</taxon>
        <taxon>Actinomycetes</taxon>
        <taxon>Mycobacteriales</taxon>
        <taxon>Nocardiaceae</taxon>
        <taxon>Rhodococcus</taxon>
        <taxon>Rhodococcus erythropolis group</taxon>
    </lineage>
</organism>
<dbReference type="Gene3D" id="2.40.128.20">
    <property type="match status" value="1"/>
</dbReference>
<dbReference type="Pfam" id="PF08768">
    <property type="entry name" value="THAP4_heme-bd"/>
    <property type="match status" value="1"/>
</dbReference>
<evidence type="ECO:0000313" key="3">
    <source>
        <dbReference type="EMBL" id="MBH5146193.1"/>
    </source>
</evidence>
<evidence type="ECO:0000313" key="4">
    <source>
        <dbReference type="EMBL" id="WGV48100.1"/>
    </source>
</evidence>
<proteinExistence type="predicted"/>
<dbReference type="SUPFAM" id="SSF50814">
    <property type="entry name" value="Lipocalins"/>
    <property type="match status" value="1"/>
</dbReference>
<keyword evidence="6" id="KW-1185">Reference proteome</keyword>
<dbReference type="RefSeq" id="WP_020970333.1">
    <property type="nucleotide sequence ID" value="NZ_BHXB01000001.1"/>
</dbReference>
<dbReference type="Proteomes" id="UP001230933">
    <property type="component" value="Chromosome"/>
</dbReference>
<evidence type="ECO:0000313" key="6">
    <source>
        <dbReference type="Proteomes" id="UP000627573"/>
    </source>
</evidence>
<reference evidence="4" key="3">
    <citation type="submission" date="2023-08" db="EMBL/GenBank/DDBJ databases">
        <title>Isolation and Characterization of Rhodococcus erythropolis MGMM8.</title>
        <authorList>
            <person name="Diabankana R.G.C."/>
            <person name="Afordoanyi D.M."/>
            <person name="Validov S.Z."/>
        </authorList>
    </citation>
    <scope>NUCLEOTIDE SEQUENCE</scope>
    <source>
        <strain evidence="4">MGMM8</strain>
    </source>
</reference>